<evidence type="ECO:0000313" key="1">
    <source>
        <dbReference type="EMBL" id="JAD32163.1"/>
    </source>
</evidence>
<sequence length="72" mass="8246">MVVSKMSQSTVSIFHNRRISCLEKEKKELGARTTALFSWKQGDCWLLANGITYAHIKLMNNVESRSEKGEEK</sequence>
<organism evidence="1">
    <name type="scientific">Arundo donax</name>
    <name type="common">Giant reed</name>
    <name type="synonym">Donax arundinaceus</name>
    <dbReference type="NCBI Taxonomy" id="35708"/>
    <lineage>
        <taxon>Eukaryota</taxon>
        <taxon>Viridiplantae</taxon>
        <taxon>Streptophyta</taxon>
        <taxon>Embryophyta</taxon>
        <taxon>Tracheophyta</taxon>
        <taxon>Spermatophyta</taxon>
        <taxon>Magnoliopsida</taxon>
        <taxon>Liliopsida</taxon>
        <taxon>Poales</taxon>
        <taxon>Poaceae</taxon>
        <taxon>PACMAD clade</taxon>
        <taxon>Arundinoideae</taxon>
        <taxon>Arundineae</taxon>
        <taxon>Arundo</taxon>
    </lineage>
</organism>
<dbReference type="EMBL" id="GBRH01265732">
    <property type="protein sequence ID" value="JAD32163.1"/>
    <property type="molecule type" value="Transcribed_RNA"/>
</dbReference>
<accession>A0A0A8Z3B9</accession>
<protein>
    <submittedName>
        <fullName evidence="1">Uncharacterized protein</fullName>
    </submittedName>
</protein>
<name>A0A0A8Z3B9_ARUDO</name>
<dbReference type="AlphaFoldDB" id="A0A0A8Z3B9"/>
<reference evidence="1" key="2">
    <citation type="journal article" date="2015" name="Data Brief">
        <title>Shoot transcriptome of the giant reed, Arundo donax.</title>
        <authorList>
            <person name="Barrero R.A."/>
            <person name="Guerrero F.D."/>
            <person name="Moolhuijzen P."/>
            <person name="Goolsby J.A."/>
            <person name="Tidwell J."/>
            <person name="Bellgard S.E."/>
            <person name="Bellgard M.I."/>
        </authorList>
    </citation>
    <scope>NUCLEOTIDE SEQUENCE</scope>
    <source>
        <tissue evidence="1">Shoot tissue taken approximately 20 cm above the soil surface</tissue>
    </source>
</reference>
<proteinExistence type="predicted"/>
<reference evidence="1" key="1">
    <citation type="submission" date="2014-09" db="EMBL/GenBank/DDBJ databases">
        <authorList>
            <person name="Magalhaes I.L.F."/>
            <person name="Oliveira U."/>
            <person name="Santos F.R."/>
            <person name="Vidigal T.H.D.A."/>
            <person name="Brescovit A.D."/>
            <person name="Santos A.J."/>
        </authorList>
    </citation>
    <scope>NUCLEOTIDE SEQUENCE</scope>
    <source>
        <tissue evidence="1">Shoot tissue taken approximately 20 cm above the soil surface</tissue>
    </source>
</reference>